<dbReference type="CDD" id="cd18809">
    <property type="entry name" value="SF1_C_RecD"/>
    <property type="match status" value="1"/>
</dbReference>
<dbReference type="InterPro" id="IPR025476">
    <property type="entry name" value="Helitron_helicase-like"/>
</dbReference>
<dbReference type="InterPro" id="IPR049163">
    <property type="entry name" value="Pif1-like_2B_dom"/>
</dbReference>
<comment type="catalytic activity">
    <reaction evidence="1">
        <text>ATP + H2O = ADP + phosphate + H(+)</text>
        <dbReference type="Rhea" id="RHEA:13065"/>
        <dbReference type="ChEBI" id="CHEBI:15377"/>
        <dbReference type="ChEBI" id="CHEBI:15378"/>
        <dbReference type="ChEBI" id="CHEBI:30616"/>
        <dbReference type="ChEBI" id="CHEBI:43474"/>
        <dbReference type="ChEBI" id="CHEBI:456216"/>
        <dbReference type="EC" id="5.6.2.3"/>
    </reaction>
</comment>
<accession>A0A060SUT6</accession>
<dbReference type="OMA" id="CNGTRMQ"/>
<keyword evidence="1" id="KW-0547">Nucleotide-binding</keyword>
<dbReference type="Gene3D" id="3.40.50.300">
    <property type="entry name" value="P-loop containing nucleotide triphosphate hydrolases"/>
    <property type="match status" value="1"/>
</dbReference>
<evidence type="ECO:0000313" key="6">
    <source>
        <dbReference type="Proteomes" id="UP000029665"/>
    </source>
</evidence>
<dbReference type="InterPro" id="IPR027417">
    <property type="entry name" value="P-loop_NTPase"/>
</dbReference>
<evidence type="ECO:0000259" key="2">
    <source>
        <dbReference type="Pfam" id="PF05970"/>
    </source>
</evidence>
<keyword evidence="1" id="KW-0378">Hydrolase</keyword>
<evidence type="ECO:0000259" key="3">
    <source>
        <dbReference type="Pfam" id="PF14214"/>
    </source>
</evidence>
<dbReference type="SUPFAM" id="SSF52540">
    <property type="entry name" value="P-loop containing nucleoside triphosphate hydrolases"/>
    <property type="match status" value="2"/>
</dbReference>
<dbReference type="PANTHER" id="PTHR10492">
    <property type="match status" value="1"/>
</dbReference>
<keyword evidence="6" id="KW-1185">Reference proteome</keyword>
<gene>
    <name evidence="5" type="ORF">BN946_scf184952.g8</name>
</gene>
<dbReference type="PANTHER" id="PTHR10492:SF57">
    <property type="entry name" value="ATP-DEPENDENT DNA HELICASE"/>
    <property type="match status" value="1"/>
</dbReference>
<keyword evidence="1" id="KW-0234">DNA repair</keyword>
<dbReference type="GO" id="GO:0016887">
    <property type="term" value="F:ATP hydrolysis activity"/>
    <property type="evidence" value="ECO:0007669"/>
    <property type="project" value="RHEA"/>
</dbReference>
<dbReference type="EC" id="5.6.2.3" evidence="1"/>
<reference evidence="5" key="1">
    <citation type="submission" date="2014-01" db="EMBL/GenBank/DDBJ databases">
        <title>The genome of the white-rot fungus Pycnoporus cinnabarinus: a basidiomycete model with a versatile arsenal for lignocellulosic biomass breakdown.</title>
        <authorList>
            <person name="Levasseur A."/>
            <person name="Lomascolo A."/>
            <person name="Ruiz-Duenas F.J."/>
            <person name="Uzan E."/>
            <person name="Piumi F."/>
            <person name="Kues U."/>
            <person name="Ram A.F.J."/>
            <person name="Murat C."/>
            <person name="Haon M."/>
            <person name="Benoit I."/>
            <person name="Arfi Y."/>
            <person name="Chevret D."/>
            <person name="Drula E."/>
            <person name="Kwon M.J."/>
            <person name="Gouret P."/>
            <person name="Lesage-Meessen L."/>
            <person name="Lombard V."/>
            <person name="Mariette J."/>
            <person name="Noirot C."/>
            <person name="Park J."/>
            <person name="Patyshakuliyeva A."/>
            <person name="Wieneger R.A.B."/>
            <person name="Wosten H.A.B."/>
            <person name="Martin F."/>
            <person name="Coutinho P.M."/>
            <person name="de Vries R."/>
            <person name="Martinez A.T."/>
            <person name="Klopp C."/>
            <person name="Pontarotti P."/>
            <person name="Henrissat B."/>
            <person name="Record E."/>
        </authorList>
    </citation>
    <scope>NUCLEOTIDE SEQUENCE [LARGE SCALE GENOMIC DNA]</scope>
    <source>
        <strain evidence="5">BRFM137</strain>
    </source>
</reference>
<dbReference type="STRING" id="5643.A0A060SUT6"/>
<dbReference type="OrthoDB" id="3366231at2759"/>
<feature type="domain" description="DNA helicase Pif1-like 2B" evidence="4">
    <location>
        <begin position="967"/>
        <end position="1013"/>
    </location>
</feature>
<dbReference type="Proteomes" id="UP000029665">
    <property type="component" value="Unassembled WGS sequence"/>
</dbReference>
<evidence type="ECO:0000256" key="1">
    <source>
        <dbReference type="RuleBase" id="RU363044"/>
    </source>
</evidence>
<comment type="cofactor">
    <cofactor evidence="1">
        <name>Mg(2+)</name>
        <dbReference type="ChEBI" id="CHEBI:18420"/>
    </cofactor>
</comment>
<organism evidence="5 6">
    <name type="scientific">Pycnoporus cinnabarinus</name>
    <name type="common">Cinnabar-red polypore</name>
    <name type="synonym">Trametes cinnabarina</name>
    <dbReference type="NCBI Taxonomy" id="5643"/>
    <lineage>
        <taxon>Eukaryota</taxon>
        <taxon>Fungi</taxon>
        <taxon>Dikarya</taxon>
        <taxon>Basidiomycota</taxon>
        <taxon>Agaricomycotina</taxon>
        <taxon>Agaricomycetes</taxon>
        <taxon>Polyporales</taxon>
        <taxon>Polyporaceae</taxon>
        <taxon>Trametes</taxon>
    </lineage>
</organism>
<comment type="caution">
    <text evidence="5">The sequence shown here is derived from an EMBL/GenBank/DDBJ whole genome shotgun (WGS) entry which is preliminary data.</text>
</comment>
<proteinExistence type="inferred from homology"/>
<evidence type="ECO:0000313" key="5">
    <source>
        <dbReference type="EMBL" id="CDO77896.1"/>
    </source>
</evidence>
<dbReference type="Pfam" id="PF05970">
    <property type="entry name" value="PIF1"/>
    <property type="match status" value="1"/>
</dbReference>
<dbReference type="InterPro" id="IPR010285">
    <property type="entry name" value="DNA_helicase_pif1-like_DEAD"/>
</dbReference>
<keyword evidence="1" id="KW-0347">Helicase</keyword>
<dbReference type="GO" id="GO:0000723">
    <property type="term" value="P:telomere maintenance"/>
    <property type="evidence" value="ECO:0007669"/>
    <property type="project" value="InterPro"/>
</dbReference>
<feature type="domain" description="Helitron helicase-like" evidence="3">
    <location>
        <begin position="78"/>
        <end position="256"/>
    </location>
</feature>
<name>A0A060SUT6_PYCCI</name>
<dbReference type="GO" id="GO:0005524">
    <property type="term" value="F:ATP binding"/>
    <property type="evidence" value="ECO:0007669"/>
    <property type="project" value="UniProtKB-KW"/>
</dbReference>
<dbReference type="HOGENOM" id="CLU_001324_0_1_1"/>
<dbReference type="GO" id="GO:0043139">
    <property type="term" value="F:5'-3' DNA helicase activity"/>
    <property type="evidence" value="ECO:0007669"/>
    <property type="project" value="UniProtKB-EC"/>
</dbReference>
<keyword evidence="1" id="KW-0067">ATP-binding</keyword>
<evidence type="ECO:0000259" key="4">
    <source>
        <dbReference type="Pfam" id="PF21530"/>
    </source>
</evidence>
<dbReference type="Pfam" id="PF14214">
    <property type="entry name" value="Helitron_like_N"/>
    <property type="match status" value="1"/>
</dbReference>
<feature type="domain" description="DNA helicase Pif1-like DEAD-box helicase" evidence="2">
    <location>
        <begin position="654"/>
        <end position="862"/>
    </location>
</feature>
<keyword evidence="1" id="KW-0233">DNA recombination</keyword>
<keyword evidence="1" id="KW-0227">DNA damage</keyword>
<dbReference type="GO" id="GO:0006310">
    <property type="term" value="P:DNA recombination"/>
    <property type="evidence" value="ECO:0007669"/>
    <property type="project" value="UniProtKB-KW"/>
</dbReference>
<protein>
    <recommendedName>
        <fullName evidence="1">ATP-dependent DNA helicase</fullName>
        <ecNumber evidence="1">5.6.2.3</ecNumber>
    </recommendedName>
</protein>
<dbReference type="AlphaFoldDB" id="A0A060SUT6"/>
<dbReference type="GO" id="GO:0006281">
    <property type="term" value="P:DNA repair"/>
    <property type="evidence" value="ECO:0007669"/>
    <property type="project" value="UniProtKB-KW"/>
</dbReference>
<sequence length="1132" mass="127965">MSLSYSPVIKVETTVISSSAPVLDPFNAFMKAIPDTLRSTTLFSFHTAPQAGMRTSGSVAQTTLPHSCQTASHRHCTMHINYRHEFSTILRGRRLFQQYAVDVWAAAEQQRLNWVRNNQGHLRAMLYSGLEDALRGGREVDLNELGRMMVLPSSFIGGPRYMQQIFQDSMAIARYFKRVDLFLTMTANLNWPEVTRELLPGQTAIDRPDLVARVFYLKKEALLKEIFDDHIFGKAVARVYTIEFQKRGLPHMHLLIFLDRPYKLLDADAVDSVIRATWPDPVTEPALFESVKSFMVHGPCGVLNPNAPCMQNGRCSKGFPKPFQNGTSLETEGYPLYHRPQDGRAFQVRNHLLDNRWIVPYNPYLLTRFNCHINVESSVTFASLKYISKYIHKGHDRGTLEVRLRDEVKDYLDSRYIAAPEALWQLYQFELQGHRPPVMRLQVHLPGRHLVAFDPNEDPQAILDRAASEHTTLTAYFAANADEVLGPTARQYTYQEFPQHFTWKKETRSWGLRRSGFSLGRMYFVSPNAGELFYLRWLLTIRTGATSFEALRTVNGIVHPTFHATCLALGLLEDDSEWRQCLKEAVEMHTVYDYGLFLLDKVLRQIGTRLSDIVSMPQPRHDWAHEAENPFLTEQLDYDIQQEHELAIDHIARLNVEQRAAFDCIVHSVLNHSGKVYFLDGPGGTGKTFLYRTLCHKLRSEGLIVLCVAASGIASLLLPGGRTAHSRFKIPVEHLSSHSTCNVNKESPLAEMLRRVSLIIWDEAANQHRFAPEAVERTLRDLRNTDAPFGGITIVFGGDFRQIPPVVVRGSREQVVSASLRSSFLWPSVEVLALHRNMRLEPSSDSAQFAQWLLEVGQGTTHVNGDHSKVQLPSSMLCSDLDSLLCSVYGDLRPFQPQPPPPQYFLNRTILSARNEDVDNINDLLLGRMPGEVRTYYSADTVTFEPGADGAEIHQHRGPQDHPYPPEYLRSLRASGLPLGELRLKVGCPIILLRNLAPSRGLCNGTRMVIVQLLDRLIEARIIGGQHDGELALIPRITLNPTDSNGEFPFRLSRRQFPVRLAFAMSINKAQGQSVKYVGLDLRVPVFSHGQLYVALSRSTSPSHIHALLSDDLDGRNGVTKNIVYPEILLNV</sequence>
<dbReference type="Pfam" id="PF21530">
    <property type="entry name" value="Pif1_2B_dom"/>
    <property type="match status" value="1"/>
</dbReference>
<comment type="similarity">
    <text evidence="1">Belongs to the helicase family.</text>
</comment>
<dbReference type="EMBL" id="CCBP010000542">
    <property type="protein sequence ID" value="CDO77896.1"/>
    <property type="molecule type" value="Genomic_DNA"/>
</dbReference>